<accession>A0AAE9F442</accession>
<dbReference type="PANTHER" id="PTHR47411">
    <property type="entry name" value="B3GNT1, BETA-1,3-N-ACETYLGUCOSAMINYLTRANSFERASE 1, HOMOLOG"/>
    <property type="match status" value="1"/>
</dbReference>
<dbReference type="Pfam" id="PF13896">
    <property type="entry name" value="Glyco_transf_49"/>
    <property type="match status" value="1"/>
</dbReference>
<dbReference type="PANTHER" id="PTHR47411:SF2">
    <property type="entry name" value="B3GNT1, BETA-1,3-N-ACETYLGUCOSAMINYLTRANSFERASE 1, HOMOLOG"/>
    <property type="match status" value="1"/>
</dbReference>
<keyword evidence="3" id="KW-1185">Reference proteome</keyword>
<evidence type="ECO:0000313" key="3">
    <source>
        <dbReference type="Proteomes" id="UP000829354"/>
    </source>
</evidence>
<reference evidence="2 3" key="1">
    <citation type="submission" date="2022-04" db="EMBL/GenBank/DDBJ databases">
        <title>Chromosome-level reference genomes for two strains of Caenorhabditis briggsae: an improved platform for comparative genomics.</title>
        <authorList>
            <person name="Stevens L."/>
            <person name="Andersen E."/>
        </authorList>
    </citation>
    <scope>NUCLEOTIDE SEQUENCE [LARGE SCALE GENOMIC DNA]</scope>
    <source>
        <strain evidence="2">VX34</strain>
        <tissue evidence="2">Whole-organism</tissue>
    </source>
</reference>
<dbReference type="Proteomes" id="UP000829354">
    <property type="component" value="Chromosome V"/>
</dbReference>
<dbReference type="EMBL" id="CP092624">
    <property type="protein sequence ID" value="UMM37764.1"/>
    <property type="molecule type" value="Genomic_DNA"/>
</dbReference>
<evidence type="ECO:0000256" key="1">
    <source>
        <dbReference type="SAM" id="Phobius"/>
    </source>
</evidence>
<keyword evidence="1" id="KW-1133">Transmembrane helix</keyword>
<name>A0AAE9F442_CAEBR</name>
<proteinExistence type="predicted"/>
<dbReference type="AlphaFoldDB" id="A0AAE9F442"/>
<gene>
    <name evidence="2" type="ORF">L5515_009429</name>
</gene>
<evidence type="ECO:0000313" key="2">
    <source>
        <dbReference type="EMBL" id="UMM37764.1"/>
    </source>
</evidence>
<keyword evidence="1" id="KW-0472">Membrane</keyword>
<protein>
    <submittedName>
        <fullName evidence="2">Uncharacterized protein</fullName>
    </submittedName>
</protein>
<keyword evidence="1" id="KW-0812">Transmembrane</keyword>
<sequence>MLHSNRSALYVIILIFGFLFYLQWLREKTLRDQLKDSDKIQNSTTPTNFYSVENYGEEGILRNLTIQTRMENEKYCVGYNFLEATESFREADNLEPVSLVTHATPDMMETIEKLTNLWDGPISLGIFIDSNSRNVLEYLTEIYRCDMTVHFAFLHKSSDSSDANCPIITISNSENTCQNFFASRESSFCELQFSNELQYTNELYYTSPLKYVNKLQYAKFELKYINELQYTSKLQYTKNALRTAIVGPFQNFPHNLMRNIARKGSKSGLHILMDGDMIPSQNFAIKIKEIANRIIDGKHKKVLAIRRFETESGMDIPTDNKKLLDSKILQRTFEFHHRYFTAGYSIEGLDEWFKKCEETDMVTASLVPYPGYIWEIHPILHRKDPYNADYFPSRVKTMHALI</sequence>
<feature type="transmembrane region" description="Helical" evidence="1">
    <location>
        <begin position="7"/>
        <end position="25"/>
    </location>
</feature>
<organism evidence="2 3">
    <name type="scientific">Caenorhabditis briggsae</name>
    <dbReference type="NCBI Taxonomy" id="6238"/>
    <lineage>
        <taxon>Eukaryota</taxon>
        <taxon>Metazoa</taxon>
        <taxon>Ecdysozoa</taxon>
        <taxon>Nematoda</taxon>
        <taxon>Chromadorea</taxon>
        <taxon>Rhabditida</taxon>
        <taxon>Rhabditina</taxon>
        <taxon>Rhabditomorpha</taxon>
        <taxon>Rhabditoidea</taxon>
        <taxon>Rhabditidae</taxon>
        <taxon>Peloderinae</taxon>
        <taxon>Caenorhabditis</taxon>
    </lineage>
</organism>